<evidence type="ECO:0000256" key="1">
    <source>
        <dbReference type="ARBA" id="ARBA00022884"/>
    </source>
</evidence>
<dbReference type="EMBL" id="LVLJ01001225">
    <property type="protein sequence ID" value="OAE30914.1"/>
    <property type="molecule type" value="Genomic_DNA"/>
</dbReference>
<dbReference type="PANTHER" id="PTHR48027">
    <property type="entry name" value="HETEROGENEOUS NUCLEAR RIBONUCLEOPROTEIN 87F-RELATED"/>
    <property type="match status" value="1"/>
</dbReference>
<dbReference type="InterPro" id="IPR012677">
    <property type="entry name" value="Nucleotide-bd_a/b_plait_sf"/>
</dbReference>
<organism evidence="5 6">
    <name type="scientific">Marchantia polymorpha subsp. ruderalis</name>
    <dbReference type="NCBI Taxonomy" id="1480154"/>
    <lineage>
        <taxon>Eukaryota</taxon>
        <taxon>Viridiplantae</taxon>
        <taxon>Streptophyta</taxon>
        <taxon>Embryophyta</taxon>
        <taxon>Marchantiophyta</taxon>
        <taxon>Marchantiopsida</taxon>
        <taxon>Marchantiidae</taxon>
        <taxon>Marchantiales</taxon>
        <taxon>Marchantiaceae</taxon>
        <taxon>Marchantia</taxon>
    </lineage>
</organism>
<keyword evidence="6" id="KW-1185">Reference proteome</keyword>
<reference evidence="5" key="1">
    <citation type="submission" date="2016-03" db="EMBL/GenBank/DDBJ databases">
        <title>Mechanisms controlling the formation of the plant cell surface in tip-growing cells are functionally conserved among land plants.</title>
        <authorList>
            <person name="Honkanen S."/>
            <person name="Jones V.A."/>
            <person name="Morieri G."/>
            <person name="Champion C."/>
            <person name="Hetherington A.J."/>
            <person name="Kelly S."/>
            <person name="Saint-Marcoux D."/>
            <person name="Proust H."/>
            <person name="Prescott H."/>
            <person name="Dolan L."/>
        </authorList>
    </citation>
    <scope>NUCLEOTIDE SEQUENCE [LARGE SCALE GENOMIC DNA]</scope>
    <source>
        <tissue evidence="5">Whole gametophyte</tissue>
    </source>
</reference>
<dbReference type="SUPFAM" id="SSF54928">
    <property type="entry name" value="RNA-binding domain, RBD"/>
    <property type="match status" value="1"/>
</dbReference>
<dbReference type="InterPro" id="IPR048289">
    <property type="entry name" value="RRM2_NsCP33-like"/>
</dbReference>
<dbReference type="InterPro" id="IPR000504">
    <property type="entry name" value="RRM_dom"/>
</dbReference>
<evidence type="ECO:0000313" key="6">
    <source>
        <dbReference type="Proteomes" id="UP000077202"/>
    </source>
</evidence>
<protein>
    <recommendedName>
        <fullName evidence="4">RRM domain-containing protein</fullName>
    </recommendedName>
</protein>
<feature type="domain" description="RRM" evidence="4">
    <location>
        <begin position="38"/>
        <end position="116"/>
    </location>
</feature>
<evidence type="ECO:0000256" key="3">
    <source>
        <dbReference type="SAM" id="MobiDB-lite"/>
    </source>
</evidence>
<dbReference type="PROSITE" id="PS50102">
    <property type="entry name" value="RRM"/>
    <property type="match status" value="1"/>
</dbReference>
<evidence type="ECO:0000256" key="2">
    <source>
        <dbReference type="PROSITE-ProRule" id="PRU00176"/>
    </source>
</evidence>
<sequence>MMMQKIGSNASRSVLSQNVGAAAVPGLFLLQSRGMASSKLFIGGLSWGTDEKTLRDAFASFGEVTDVRIITDRDTGRSRGFGFVSYTSDAEAQNALQEMDGRDLAGRTIRVDYATDRTQGDGAAGGGFGGRPGGFGGRPGGNRQGGGGGAGGGSGWRDCPSGGSVTVLLLDTVD</sequence>
<evidence type="ECO:0000259" key="4">
    <source>
        <dbReference type="PROSITE" id="PS50102"/>
    </source>
</evidence>
<keyword evidence="1 2" id="KW-0694">RNA-binding</keyword>
<evidence type="ECO:0000313" key="5">
    <source>
        <dbReference type="EMBL" id="OAE30914.1"/>
    </source>
</evidence>
<feature type="compositionally biased region" description="Gly residues" evidence="3">
    <location>
        <begin position="122"/>
        <end position="155"/>
    </location>
</feature>
<name>A0A176WDC2_MARPO</name>
<dbReference type="Proteomes" id="UP000077202">
    <property type="component" value="Unassembled WGS sequence"/>
</dbReference>
<dbReference type="SMART" id="SM00360">
    <property type="entry name" value="RRM"/>
    <property type="match status" value="1"/>
</dbReference>
<gene>
    <name evidence="5" type="ORF">AXG93_4586s1000</name>
</gene>
<dbReference type="InterPro" id="IPR035979">
    <property type="entry name" value="RBD_domain_sf"/>
</dbReference>
<dbReference type="CDD" id="cd21608">
    <property type="entry name" value="RRM2_NsCP33_like"/>
    <property type="match status" value="1"/>
</dbReference>
<comment type="caution">
    <text evidence="5">The sequence shown here is derived from an EMBL/GenBank/DDBJ whole genome shotgun (WGS) entry which is preliminary data.</text>
</comment>
<dbReference type="GO" id="GO:0003723">
    <property type="term" value="F:RNA binding"/>
    <property type="evidence" value="ECO:0007669"/>
    <property type="project" value="UniProtKB-UniRule"/>
</dbReference>
<dbReference type="Gene3D" id="3.30.70.330">
    <property type="match status" value="1"/>
</dbReference>
<dbReference type="Pfam" id="PF00076">
    <property type="entry name" value="RRM_1"/>
    <property type="match status" value="1"/>
</dbReference>
<proteinExistence type="predicted"/>
<dbReference type="AlphaFoldDB" id="A0A176WDC2"/>
<accession>A0A176WDC2</accession>
<feature type="region of interest" description="Disordered" evidence="3">
    <location>
        <begin position="120"/>
        <end position="159"/>
    </location>
</feature>
<dbReference type="InterPro" id="IPR052462">
    <property type="entry name" value="SLIRP/GR-RBP-like"/>
</dbReference>